<name>A0A1R1DXK0_9BACL</name>
<comment type="caution">
    <text evidence="1">The sequence shown here is derived from an EMBL/GenBank/DDBJ whole genome shotgun (WGS) entry which is preliminary data.</text>
</comment>
<organism evidence="1 2">
    <name type="scientific">Paenibacillus rhizosphaerae</name>
    <dbReference type="NCBI Taxonomy" id="297318"/>
    <lineage>
        <taxon>Bacteria</taxon>
        <taxon>Bacillati</taxon>
        <taxon>Bacillota</taxon>
        <taxon>Bacilli</taxon>
        <taxon>Bacillales</taxon>
        <taxon>Paenibacillaceae</taxon>
        <taxon>Paenibacillus</taxon>
    </lineage>
</organism>
<dbReference type="RefSeq" id="WP_076176936.1">
    <property type="nucleotide sequence ID" value="NZ_MRTP01000026.1"/>
</dbReference>
<dbReference type="STRING" id="297318.BK138_34610"/>
<dbReference type="EMBL" id="MRTP01000026">
    <property type="protein sequence ID" value="OMF44258.1"/>
    <property type="molecule type" value="Genomic_DNA"/>
</dbReference>
<evidence type="ECO:0000313" key="1">
    <source>
        <dbReference type="EMBL" id="OMF44258.1"/>
    </source>
</evidence>
<dbReference type="AlphaFoldDB" id="A0A1R1DXK0"/>
<gene>
    <name evidence="1" type="ORF">BK138_34610</name>
</gene>
<accession>A0A1R1DXK0</accession>
<sequence>MGVKHGRDYDGILTDLTAAVGEIPDSYLFFEMAEQDWMQLGIEEKREVHEALAEDLFYALGAEPVITVGSGVVMYDKDHHRINLLIGDEELTVVSLI</sequence>
<reference evidence="1 2" key="1">
    <citation type="submission" date="2016-11" db="EMBL/GenBank/DDBJ databases">
        <title>Paenibacillus species isolates.</title>
        <authorList>
            <person name="Beno S.M."/>
        </authorList>
    </citation>
    <scope>NUCLEOTIDE SEQUENCE [LARGE SCALE GENOMIC DNA]</scope>
    <source>
        <strain evidence="1 2">FSL R5-0378</strain>
    </source>
</reference>
<dbReference type="Proteomes" id="UP000187172">
    <property type="component" value="Unassembled WGS sequence"/>
</dbReference>
<proteinExistence type="predicted"/>
<keyword evidence="2" id="KW-1185">Reference proteome</keyword>
<protein>
    <submittedName>
        <fullName evidence="1">Uncharacterized protein</fullName>
    </submittedName>
</protein>
<evidence type="ECO:0000313" key="2">
    <source>
        <dbReference type="Proteomes" id="UP000187172"/>
    </source>
</evidence>